<protein>
    <recommendedName>
        <fullName evidence="3">DDE Tnp4 domain-containing protein</fullName>
    </recommendedName>
</protein>
<dbReference type="AlphaFoldDB" id="A0AAN9PMQ3"/>
<gene>
    <name evidence="1" type="ORF">RJT34_13946</name>
</gene>
<comment type="caution">
    <text evidence="1">The sequence shown here is derived from an EMBL/GenBank/DDBJ whole genome shotgun (WGS) entry which is preliminary data.</text>
</comment>
<evidence type="ECO:0000313" key="2">
    <source>
        <dbReference type="Proteomes" id="UP001359559"/>
    </source>
</evidence>
<proteinExistence type="predicted"/>
<dbReference type="EMBL" id="JAYKXN010000003">
    <property type="protein sequence ID" value="KAK7303047.1"/>
    <property type="molecule type" value="Genomic_DNA"/>
</dbReference>
<dbReference type="Proteomes" id="UP001359559">
    <property type="component" value="Unassembled WGS sequence"/>
</dbReference>
<reference evidence="1 2" key="1">
    <citation type="submission" date="2024-01" db="EMBL/GenBank/DDBJ databases">
        <title>The genomes of 5 underutilized Papilionoideae crops provide insights into root nodulation and disease resistance.</title>
        <authorList>
            <person name="Yuan L."/>
        </authorList>
    </citation>
    <scope>NUCLEOTIDE SEQUENCE [LARGE SCALE GENOMIC DNA]</scope>
    <source>
        <strain evidence="1">LY-2023</strain>
        <tissue evidence="1">Leaf</tissue>
    </source>
</reference>
<accession>A0AAN9PMQ3</accession>
<organism evidence="1 2">
    <name type="scientific">Clitoria ternatea</name>
    <name type="common">Butterfly pea</name>
    <dbReference type="NCBI Taxonomy" id="43366"/>
    <lineage>
        <taxon>Eukaryota</taxon>
        <taxon>Viridiplantae</taxon>
        <taxon>Streptophyta</taxon>
        <taxon>Embryophyta</taxon>
        <taxon>Tracheophyta</taxon>
        <taxon>Spermatophyta</taxon>
        <taxon>Magnoliopsida</taxon>
        <taxon>eudicotyledons</taxon>
        <taxon>Gunneridae</taxon>
        <taxon>Pentapetalae</taxon>
        <taxon>rosids</taxon>
        <taxon>fabids</taxon>
        <taxon>Fabales</taxon>
        <taxon>Fabaceae</taxon>
        <taxon>Papilionoideae</taxon>
        <taxon>50 kb inversion clade</taxon>
        <taxon>NPAAA clade</taxon>
        <taxon>indigoferoid/millettioid clade</taxon>
        <taxon>Phaseoleae</taxon>
        <taxon>Clitoria</taxon>
    </lineage>
</organism>
<evidence type="ECO:0008006" key="3">
    <source>
        <dbReference type="Google" id="ProtNLM"/>
    </source>
</evidence>
<name>A0AAN9PMQ3_CLITE</name>
<evidence type="ECO:0000313" key="1">
    <source>
        <dbReference type="EMBL" id="KAK7303047.1"/>
    </source>
</evidence>
<sequence>MGSSVFDSSLQFLLSLFSLVDFDRRVLTARHRCSSPVIHLFATDRACRVAPQRKCGFLPFFLSILSTIGNKSYSEHLELPNLRFPYPPEGKYYLVDSGYPSFKGFLGPYRNTRSDSHDLDILENMENINELQNEEQNFSGGDNHDIYDHEDWQEPTQTDVRYMEEVRNVIRDQLSRQGR</sequence>
<keyword evidence="2" id="KW-1185">Reference proteome</keyword>